<comment type="caution">
    <text evidence="1">The sequence shown here is derived from an EMBL/GenBank/DDBJ whole genome shotgun (WGS) entry which is preliminary data.</text>
</comment>
<dbReference type="AlphaFoldDB" id="A0A0D7WCG2"/>
<dbReference type="RefSeq" id="WP_044631670.1">
    <property type="nucleotide sequence ID" value="NZ_JTDW01000002.1"/>
</dbReference>
<dbReference type="InterPro" id="IPR011235">
    <property type="entry name" value="MepB-like"/>
</dbReference>
<dbReference type="InterPro" id="IPR038231">
    <property type="entry name" value="MepB-like_sf"/>
</dbReference>
<keyword evidence="2" id="KW-1185">Reference proteome</keyword>
<evidence type="ECO:0000313" key="2">
    <source>
        <dbReference type="Proteomes" id="UP000032578"/>
    </source>
</evidence>
<dbReference type="PIRSF" id="PIRSF032285">
    <property type="entry name" value="UCP032285"/>
    <property type="match status" value="1"/>
</dbReference>
<sequence>MDKNLKQIKTEIYDACALNISNFKTETEGKAYHACRFELNGLQILSRTAKITPNKVGQFVTFWKRNKNGIIEPFHANDNIDFYIVNVSANSSFGQFVFPKSVLINKGIISTQNKEGKRGFRVYPTWDVPKSKQAERTQKWQSNYFFEINNTTNLKQVVELYRHK</sequence>
<name>A0A0D7WCG2_9FLAO</name>
<evidence type="ECO:0000313" key="1">
    <source>
        <dbReference type="EMBL" id="KJD36855.1"/>
    </source>
</evidence>
<protein>
    <submittedName>
        <fullName evidence="1">MepB family protein</fullName>
    </submittedName>
</protein>
<dbReference type="Pfam" id="PF08877">
    <property type="entry name" value="MepB-like"/>
    <property type="match status" value="1"/>
</dbReference>
<organism evidence="1 2">
    <name type="scientific">Neotamlana sedimentorum</name>
    <dbReference type="NCBI Taxonomy" id="1435349"/>
    <lineage>
        <taxon>Bacteria</taxon>
        <taxon>Pseudomonadati</taxon>
        <taxon>Bacteroidota</taxon>
        <taxon>Flavobacteriia</taxon>
        <taxon>Flavobacteriales</taxon>
        <taxon>Flavobacteriaceae</taxon>
        <taxon>Neotamlana</taxon>
    </lineage>
</organism>
<reference evidence="1 2" key="1">
    <citation type="submission" date="2014-11" db="EMBL/GenBank/DDBJ databases">
        <title>Tamlana sedimentorum sp. nov., isolated from shallow sand sediments of the Sea of Japan.</title>
        <authorList>
            <person name="Romanenko L.A."/>
        </authorList>
    </citation>
    <scope>NUCLEOTIDE SEQUENCE [LARGE SCALE GENOMIC DNA]</scope>
    <source>
        <strain evidence="1 2">JCM 19808</strain>
    </source>
</reference>
<dbReference type="Gene3D" id="3.40.1350.140">
    <property type="entry name" value="MepB-like"/>
    <property type="match status" value="1"/>
</dbReference>
<dbReference type="PATRIC" id="fig|1435349.4.peg.1190"/>
<proteinExistence type="predicted"/>
<gene>
    <name evidence="1" type="ORF">PW52_02430</name>
</gene>
<dbReference type="OrthoDB" id="4954833at2"/>
<dbReference type="EMBL" id="JTDW01000002">
    <property type="protein sequence ID" value="KJD36855.1"/>
    <property type="molecule type" value="Genomic_DNA"/>
</dbReference>
<dbReference type="STRING" id="1435349.PW52_02430"/>
<dbReference type="Proteomes" id="UP000032578">
    <property type="component" value="Unassembled WGS sequence"/>
</dbReference>
<accession>A0A0D7WCG2</accession>